<sequence>MRSIDTSQWSVTGGCPTGKGCSTSEVGKESAKISCNWESFSCSLAILMKSTTDASPDVVVVAWRKLEVLLLLMSASPRASASWGLKQLRQENETQQATDEIWCCH</sequence>
<name>A0A8X6TH21_NEPPI</name>
<dbReference type="Proteomes" id="UP000887013">
    <property type="component" value="Unassembled WGS sequence"/>
</dbReference>
<dbReference type="EMBL" id="BMAW01058383">
    <property type="protein sequence ID" value="GFT16014.1"/>
    <property type="molecule type" value="Genomic_DNA"/>
</dbReference>
<protein>
    <submittedName>
        <fullName evidence="1">Uncharacterized protein</fullName>
    </submittedName>
</protein>
<evidence type="ECO:0000313" key="2">
    <source>
        <dbReference type="Proteomes" id="UP000887013"/>
    </source>
</evidence>
<dbReference type="AlphaFoldDB" id="A0A8X6TH21"/>
<reference evidence="1" key="1">
    <citation type="submission" date="2020-08" db="EMBL/GenBank/DDBJ databases">
        <title>Multicomponent nature underlies the extraordinary mechanical properties of spider dragline silk.</title>
        <authorList>
            <person name="Kono N."/>
            <person name="Nakamura H."/>
            <person name="Mori M."/>
            <person name="Yoshida Y."/>
            <person name="Ohtoshi R."/>
            <person name="Malay A.D."/>
            <person name="Moran D.A.P."/>
            <person name="Tomita M."/>
            <person name="Numata K."/>
            <person name="Arakawa K."/>
        </authorList>
    </citation>
    <scope>NUCLEOTIDE SEQUENCE</scope>
</reference>
<accession>A0A8X6TH21</accession>
<gene>
    <name evidence="1" type="ORF">NPIL_527181</name>
</gene>
<keyword evidence="2" id="KW-1185">Reference proteome</keyword>
<organism evidence="1 2">
    <name type="scientific">Nephila pilipes</name>
    <name type="common">Giant wood spider</name>
    <name type="synonym">Nephila maculata</name>
    <dbReference type="NCBI Taxonomy" id="299642"/>
    <lineage>
        <taxon>Eukaryota</taxon>
        <taxon>Metazoa</taxon>
        <taxon>Ecdysozoa</taxon>
        <taxon>Arthropoda</taxon>
        <taxon>Chelicerata</taxon>
        <taxon>Arachnida</taxon>
        <taxon>Araneae</taxon>
        <taxon>Araneomorphae</taxon>
        <taxon>Entelegynae</taxon>
        <taxon>Araneoidea</taxon>
        <taxon>Nephilidae</taxon>
        <taxon>Nephila</taxon>
    </lineage>
</organism>
<comment type="caution">
    <text evidence="1">The sequence shown here is derived from an EMBL/GenBank/DDBJ whole genome shotgun (WGS) entry which is preliminary data.</text>
</comment>
<proteinExistence type="predicted"/>
<evidence type="ECO:0000313" key="1">
    <source>
        <dbReference type="EMBL" id="GFT16014.1"/>
    </source>
</evidence>